<dbReference type="OrthoDB" id="9788907at2"/>
<keyword evidence="3" id="KW-1003">Cell membrane</keyword>
<evidence type="ECO:0000256" key="3">
    <source>
        <dbReference type="ARBA" id="ARBA00022475"/>
    </source>
</evidence>
<accession>A0A4R9JI50</accession>
<keyword evidence="5 7" id="KW-1133">Transmembrane helix</keyword>
<dbReference type="GO" id="GO:0005886">
    <property type="term" value="C:plasma membrane"/>
    <property type="evidence" value="ECO:0007669"/>
    <property type="project" value="UniProtKB-SubCell"/>
</dbReference>
<dbReference type="PANTHER" id="PTHR33567:SF3">
    <property type="entry name" value="CHROMATE ION TRANSPORTER (EUROFUNG)"/>
    <property type="match status" value="1"/>
</dbReference>
<feature type="transmembrane region" description="Helical" evidence="7">
    <location>
        <begin position="140"/>
        <end position="173"/>
    </location>
</feature>
<evidence type="ECO:0000313" key="9">
    <source>
        <dbReference type="Proteomes" id="UP000298125"/>
    </source>
</evidence>
<reference evidence="8" key="1">
    <citation type="journal article" date="2019" name="PLoS Negl. Trop. Dis.">
        <title>Revisiting the worldwide diversity of Leptospira species in the environment.</title>
        <authorList>
            <person name="Vincent A.T."/>
            <person name="Schiettekatte O."/>
            <person name="Bourhy P."/>
            <person name="Veyrier F.J."/>
            <person name="Picardeau M."/>
        </authorList>
    </citation>
    <scope>NUCLEOTIDE SEQUENCE [LARGE SCALE GENOMIC DNA]</scope>
    <source>
        <strain evidence="8">201702692</strain>
    </source>
</reference>
<comment type="similarity">
    <text evidence="2">Belongs to the chromate ion transporter (CHR) (TC 2.A.51) family.</text>
</comment>
<evidence type="ECO:0000256" key="1">
    <source>
        <dbReference type="ARBA" id="ARBA00004651"/>
    </source>
</evidence>
<dbReference type="InterPro" id="IPR003370">
    <property type="entry name" value="Chromate_transpt"/>
</dbReference>
<dbReference type="InterPro" id="IPR014047">
    <property type="entry name" value="Chr_Tranpt_l_chain"/>
</dbReference>
<feature type="transmembrane region" description="Helical" evidence="7">
    <location>
        <begin position="328"/>
        <end position="348"/>
    </location>
</feature>
<evidence type="ECO:0000256" key="5">
    <source>
        <dbReference type="ARBA" id="ARBA00022989"/>
    </source>
</evidence>
<organism evidence="8 9">
    <name type="scientific">Leptospira perdikensis</name>
    <dbReference type="NCBI Taxonomy" id="2484948"/>
    <lineage>
        <taxon>Bacteria</taxon>
        <taxon>Pseudomonadati</taxon>
        <taxon>Spirochaetota</taxon>
        <taxon>Spirochaetia</taxon>
        <taxon>Leptospirales</taxon>
        <taxon>Leptospiraceae</taxon>
        <taxon>Leptospira</taxon>
    </lineage>
</organism>
<keyword evidence="4 7" id="KW-0812">Transmembrane</keyword>
<dbReference type="NCBIfam" id="TIGR00937">
    <property type="entry name" value="2A51"/>
    <property type="match status" value="1"/>
</dbReference>
<evidence type="ECO:0000256" key="2">
    <source>
        <dbReference type="ARBA" id="ARBA00005262"/>
    </source>
</evidence>
<dbReference type="Pfam" id="PF02417">
    <property type="entry name" value="Chromate_transp"/>
    <property type="match status" value="2"/>
</dbReference>
<proteinExistence type="inferred from homology"/>
<keyword evidence="9" id="KW-1185">Reference proteome</keyword>
<feature type="transmembrane region" description="Helical" evidence="7">
    <location>
        <begin position="78"/>
        <end position="103"/>
    </location>
</feature>
<sequence length="392" mass="42826">MNLYLDLFKTFFILGCTSFGGPVAHLGYFQHEFVEKKKWVTSSAYADLVALSQFLPGPASSQVGIAIGQIRGGIFGGILAWFAFTLPSAALMVIFGLGVGLYPEFWNQGVLHGFKIAAVVVVAHAVWSMGIKLCPDKERISLAVIALGISVGIGGTLGQLLPILLGGIFGFFFLKKVDNLPHSPTGFKISTSYSYALLTFFFLLLFFLPILSNFFQNQSIRIFDSFFRVGSLVFGGGHVVLPLLKEEVVTTGLVSNQMFMVGYGAAQAIPGPLFTFTAYLGTVSNLPPNGIWGGVFCLVAAFLPAYLLIIGVLPLWEKFRKESWLKQSMAGINAVVVGLLISALYSPVWTEAIFNRFDFVVFALGFILLMFWKFPSWSIVVVCAFLGFCLNF</sequence>
<feature type="transmembrane region" description="Helical" evidence="7">
    <location>
        <begin position="360"/>
        <end position="390"/>
    </location>
</feature>
<name>A0A4R9JI50_9LEPT</name>
<keyword evidence="6 7" id="KW-0472">Membrane</keyword>
<dbReference type="RefSeq" id="WP_135576440.1">
    <property type="nucleotide sequence ID" value="NZ_RQGA01000003.1"/>
</dbReference>
<dbReference type="PIRSF" id="PIRSF004810">
    <property type="entry name" value="ChrA"/>
    <property type="match status" value="1"/>
</dbReference>
<feature type="transmembrane region" description="Helical" evidence="7">
    <location>
        <begin position="109"/>
        <end position="128"/>
    </location>
</feature>
<dbReference type="AlphaFoldDB" id="A0A4R9JI50"/>
<feature type="transmembrane region" description="Helical" evidence="7">
    <location>
        <begin position="12"/>
        <end position="29"/>
    </location>
</feature>
<comment type="caution">
    <text evidence="8">The sequence shown here is derived from an EMBL/GenBank/DDBJ whole genome shotgun (WGS) entry which is preliminary data.</text>
</comment>
<feature type="transmembrane region" description="Helical" evidence="7">
    <location>
        <begin position="291"/>
        <end position="316"/>
    </location>
</feature>
<dbReference type="GO" id="GO:0015109">
    <property type="term" value="F:chromate transmembrane transporter activity"/>
    <property type="evidence" value="ECO:0007669"/>
    <property type="project" value="InterPro"/>
</dbReference>
<evidence type="ECO:0000256" key="6">
    <source>
        <dbReference type="ARBA" id="ARBA00023136"/>
    </source>
</evidence>
<dbReference type="EMBL" id="RQGA01000003">
    <property type="protein sequence ID" value="TGL44577.1"/>
    <property type="molecule type" value="Genomic_DNA"/>
</dbReference>
<evidence type="ECO:0000256" key="4">
    <source>
        <dbReference type="ARBA" id="ARBA00022692"/>
    </source>
</evidence>
<protein>
    <submittedName>
        <fullName evidence="8">Chromate efflux transporter</fullName>
    </submittedName>
</protein>
<comment type="subcellular location">
    <subcellularLocation>
        <location evidence="1">Cell membrane</location>
        <topology evidence="1">Multi-pass membrane protein</topology>
    </subcellularLocation>
</comment>
<dbReference type="Proteomes" id="UP000298125">
    <property type="component" value="Unassembled WGS sequence"/>
</dbReference>
<feature type="transmembrane region" description="Helical" evidence="7">
    <location>
        <begin position="193"/>
        <end position="214"/>
    </location>
</feature>
<gene>
    <name evidence="8" type="primary">chrA</name>
    <name evidence="8" type="ORF">EHQ49_03645</name>
</gene>
<evidence type="ECO:0000256" key="7">
    <source>
        <dbReference type="SAM" id="Phobius"/>
    </source>
</evidence>
<evidence type="ECO:0000313" key="8">
    <source>
        <dbReference type="EMBL" id="TGL44577.1"/>
    </source>
</evidence>
<dbReference type="PANTHER" id="PTHR33567">
    <property type="entry name" value="CHROMATE ION TRANSPORTER (EUROFUNG)"/>
    <property type="match status" value="1"/>
</dbReference>